<dbReference type="eggNOG" id="KOG0157">
    <property type="taxonomic scope" value="Eukaryota"/>
</dbReference>
<dbReference type="GO" id="GO:0009738">
    <property type="term" value="P:abscisic acid-activated signaling pathway"/>
    <property type="evidence" value="ECO:0000318"/>
    <property type="project" value="GO_Central"/>
</dbReference>
<dbReference type="STRING" id="3847.K7KEQ3"/>
<feature type="chain" id="PRO_5014580717" description="Cytochrome P450" evidence="1">
    <location>
        <begin position="20"/>
        <end position="191"/>
    </location>
</feature>
<gene>
    <name evidence="2" type="ORF">GLYMA_03G129200</name>
</gene>
<proteinExistence type="predicted"/>
<dbReference type="AlphaFoldDB" id="K7KEQ3"/>
<dbReference type="Gramene" id="KRH66796">
    <property type="protein sequence ID" value="KRH66796"/>
    <property type="gene ID" value="GLYMA_03G129200"/>
</dbReference>
<dbReference type="EnsemblPlants" id="KRH66796">
    <property type="protein sequence ID" value="KRH66796"/>
    <property type="gene ID" value="GLYMA_03G129200"/>
</dbReference>
<dbReference type="GO" id="GO:0020037">
    <property type="term" value="F:heme binding"/>
    <property type="evidence" value="ECO:0007669"/>
    <property type="project" value="InterPro"/>
</dbReference>
<dbReference type="PANTHER" id="PTHR32382:SF0">
    <property type="entry name" value="FASCICLIN-LIKE ARABINOGALACTAN PROTEIN 4"/>
    <property type="match status" value="1"/>
</dbReference>
<dbReference type="GO" id="GO:0005886">
    <property type="term" value="C:plasma membrane"/>
    <property type="evidence" value="ECO:0000318"/>
    <property type="project" value="GO_Central"/>
</dbReference>
<dbReference type="Proteomes" id="UP000008827">
    <property type="component" value="Chromosome 3"/>
</dbReference>
<reference evidence="3" key="2">
    <citation type="submission" date="2018-02" db="UniProtKB">
        <authorList>
            <consortium name="EnsemblPlants"/>
        </authorList>
    </citation>
    <scope>IDENTIFICATION</scope>
    <source>
        <strain evidence="3">Williams 82</strain>
    </source>
</reference>
<sequence>MSEFSQFTSLLAFATSLAADLLDRSSLSILGVPNIYLVADNHLSPAVLADILRYIPPVPFLVPDLCTLSPSSKLITMLLQTIGRATNNFGSNLIHDSQSGVISFRSPAPYPPSNATILSFIKKCDGAGKPLSTAVLRQIVLNFLLAGRDMSVALSWFFWLVMNHPTMEEKILAGLTTVLTFTHSGNQRCWT</sequence>
<dbReference type="SUPFAM" id="SSF48264">
    <property type="entry name" value="Cytochrome P450"/>
    <property type="match status" value="1"/>
</dbReference>
<dbReference type="GO" id="GO:0005506">
    <property type="term" value="F:iron ion binding"/>
    <property type="evidence" value="ECO:0007669"/>
    <property type="project" value="InterPro"/>
</dbReference>
<evidence type="ECO:0000313" key="3">
    <source>
        <dbReference type="EnsemblPlants" id="KRH66796"/>
    </source>
</evidence>
<organism evidence="3">
    <name type="scientific">Glycine max</name>
    <name type="common">Soybean</name>
    <name type="synonym">Glycine hispida</name>
    <dbReference type="NCBI Taxonomy" id="3847"/>
    <lineage>
        <taxon>Eukaryota</taxon>
        <taxon>Viridiplantae</taxon>
        <taxon>Streptophyta</taxon>
        <taxon>Embryophyta</taxon>
        <taxon>Tracheophyta</taxon>
        <taxon>Spermatophyta</taxon>
        <taxon>Magnoliopsida</taxon>
        <taxon>eudicotyledons</taxon>
        <taxon>Gunneridae</taxon>
        <taxon>Pentapetalae</taxon>
        <taxon>rosids</taxon>
        <taxon>fabids</taxon>
        <taxon>Fabales</taxon>
        <taxon>Fabaceae</taxon>
        <taxon>Papilionoideae</taxon>
        <taxon>50 kb inversion clade</taxon>
        <taxon>NPAAA clade</taxon>
        <taxon>indigoferoid/millettioid clade</taxon>
        <taxon>Phaseoleae</taxon>
        <taxon>Glycine</taxon>
        <taxon>Glycine subgen. Soja</taxon>
    </lineage>
</organism>
<dbReference type="Gene3D" id="1.10.630.10">
    <property type="entry name" value="Cytochrome P450"/>
    <property type="match status" value="1"/>
</dbReference>
<dbReference type="InParanoid" id="K7KEQ3"/>
<evidence type="ECO:0000313" key="2">
    <source>
        <dbReference type="EMBL" id="KRH66796.1"/>
    </source>
</evidence>
<dbReference type="HOGENOM" id="CLU_1423807_0_0_1"/>
<feature type="signal peptide" evidence="1">
    <location>
        <begin position="1"/>
        <end position="19"/>
    </location>
</feature>
<evidence type="ECO:0008006" key="5">
    <source>
        <dbReference type="Google" id="ProtNLM"/>
    </source>
</evidence>
<dbReference type="PANTHER" id="PTHR32382">
    <property type="entry name" value="FASCICLIN-LIKE ARABINOGALACTAN PROTEIN"/>
    <property type="match status" value="1"/>
</dbReference>
<name>K7KEQ3_SOYBN</name>
<evidence type="ECO:0000256" key="1">
    <source>
        <dbReference type="SAM" id="SignalP"/>
    </source>
</evidence>
<dbReference type="InterPro" id="IPR033254">
    <property type="entry name" value="Plant_FLA"/>
</dbReference>
<keyword evidence="1" id="KW-0732">Signal</keyword>
<dbReference type="PaxDb" id="3847-GLYMA03G28483.1"/>
<dbReference type="GO" id="GO:0004497">
    <property type="term" value="F:monooxygenase activity"/>
    <property type="evidence" value="ECO:0007669"/>
    <property type="project" value="InterPro"/>
</dbReference>
<dbReference type="Pfam" id="PF00067">
    <property type="entry name" value="p450"/>
    <property type="match status" value="1"/>
</dbReference>
<dbReference type="InterPro" id="IPR036396">
    <property type="entry name" value="Cyt_P450_sf"/>
</dbReference>
<accession>K7KEQ3</accession>
<dbReference type="GO" id="GO:0009825">
    <property type="term" value="P:multidimensional cell growth"/>
    <property type="evidence" value="ECO:0000318"/>
    <property type="project" value="GO_Central"/>
</dbReference>
<reference evidence="2 3" key="1">
    <citation type="journal article" date="2010" name="Nature">
        <title>Genome sequence of the palaeopolyploid soybean.</title>
        <authorList>
            <person name="Schmutz J."/>
            <person name="Cannon S.B."/>
            <person name="Schlueter J."/>
            <person name="Ma J."/>
            <person name="Mitros T."/>
            <person name="Nelson W."/>
            <person name="Hyten D.L."/>
            <person name="Song Q."/>
            <person name="Thelen J.J."/>
            <person name="Cheng J."/>
            <person name="Xu D."/>
            <person name="Hellsten U."/>
            <person name="May G.D."/>
            <person name="Yu Y."/>
            <person name="Sakurai T."/>
            <person name="Umezawa T."/>
            <person name="Bhattacharyya M.K."/>
            <person name="Sandhu D."/>
            <person name="Valliyodan B."/>
            <person name="Lindquist E."/>
            <person name="Peto M."/>
            <person name="Grant D."/>
            <person name="Shu S."/>
            <person name="Goodstein D."/>
            <person name="Barry K."/>
            <person name="Futrell-Griggs M."/>
            <person name="Abernathy B."/>
            <person name="Du J."/>
            <person name="Tian Z."/>
            <person name="Zhu L."/>
            <person name="Gill N."/>
            <person name="Joshi T."/>
            <person name="Libault M."/>
            <person name="Sethuraman A."/>
            <person name="Zhang X.-C."/>
            <person name="Shinozaki K."/>
            <person name="Nguyen H.T."/>
            <person name="Wing R.A."/>
            <person name="Cregan P."/>
            <person name="Specht J."/>
            <person name="Grimwood J."/>
            <person name="Rokhsar D."/>
            <person name="Stacey G."/>
            <person name="Shoemaker R.C."/>
            <person name="Jackson S.A."/>
        </authorList>
    </citation>
    <scope>NUCLEOTIDE SEQUENCE [LARGE SCALE GENOMIC DNA]</scope>
    <source>
        <strain evidence="3">cv. Williams 82</strain>
        <tissue evidence="2">Callus</tissue>
    </source>
</reference>
<dbReference type="GO" id="GO:0016705">
    <property type="term" value="F:oxidoreductase activity, acting on paired donors, with incorporation or reduction of molecular oxygen"/>
    <property type="evidence" value="ECO:0007669"/>
    <property type="project" value="InterPro"/>
</dbReference>
<reference evidence="2" key="3">
    <citation type="submission" date="2018-07" db="EMBL/GenBank/DDBJ databases">
        <title>WGS assembly of Glycine max.</title>
        <authorList>
            <person name="Schmutz J."/>
            <person name="Cannon S."/>
            <person name="Schlueter J."/>
            <person name="Ma J."/>
            <person name="Mitros T."/>
            <person name="Nelson W."/>
            <person name="Hyten D."/>
            <person name="Song Q."/>
            <person name="Thelen J."/>
            <person name="Cheng J."/>
            <person name="Xu D."/>
            <person name="Hellsten U."/>
            <person name="May G."/>
            <person name="Yu Y."/>
            <person name="Sakurai T."/>
            <person name="Umezawa T."/>
            <person name="Bhattacharyya M."/>
            <person name="Sandhu D."/>
            <person name="Valliyodan B."/>
            <person name="Lindquist E."/>
            <person name="Peto M."/>
            <person name="Grant D."/>
            <person name="Shu S."/>
            <person name="Goodstein D."/>
            <person name="Barry K."/>
            <person name="Futrell-Griggs M."/>
            <person name="Abernathy B."/>
            <person name="Du J."/>
            <person name="Tian Z."/>
            <person name="Zhu L."/>
            <person name="Gill N."/>
            <person name="Joshi T."/>
            <person name="Libault M."/>
            <person name="Sethuraman A."/>
            <person name="Zhang X."/>
            <person name="Shinozaki K."/>
            <person name="Nguyen H."/>
            <person name="Wing R."/>
            <person name="Cregan P."/>
            <person name="Specht J."/>
            <person name="Grimwood J."/>
            <person name="Rokhsar D."/>
            <person name="Stacey G."/>
            <person name="Shoemaker R."/>
            <person name="Jackson S."/>
        </authorList>
    </citation>
    <scope>NUCLEOTIDE SEQUENCE</scope>
    <source>
        <tissue evidence="2">Callus</tissue>
    </source>
</reference>
<evidence type="ECO:0000313" key="4">
    <source>
        <dbReference type="Proteomes" id="UP000008827"/>
    </source>
</evidence>
<dbReference type="InterPro" id="IPR001128">
    <property type="entry name" value="Cyt_P450"/>
</dbReference>
<protein>
    <recommendedName>
        <fullName evidence="5">Cytochrome P450</fullName>
    </recommendedName>
</protein>
<dbReference type="GO" id="GO:0048354">
    <property type="term" value="P:mucilage biosynthetic process involved in seed coat development"/>
    <property type="evidence" value="ECO:0000318"/>
    <property type="project" value="GO_Central"/>
</dbReference>
<keyword evidence="4" id="KW-1185">Reference proteome</keyword>
<dbReference type="EMBL" id="CM000836">
    <property type="protein sequence ID" value="KRH66796.1"/>
    <property type="molecule type" value="Genomic_DNA"/>
</dbReference>